<dbReference type="Proteomes" id="UP000605361">
    <property type="component" value="Unassembled WGS sequence"/>
</dbReference>
<protein>
    <recommendedName>
        <fullName evidence="4">Copper(I)-binding protein</fullName>
    </recommendedName>
</protein>
<sequence length="155" mass="15713">MRPTVSAAIAVAAFLATGCANAGVDTIPHLPQNEGANADVRGVMHVRNAFLIAGTDPASPAPQQSLYAVLINAGTRPDQLDRVTVEGGGSVQLAGPVSLPPNQPVGTGGRPIGTVTGVRGGAVPMTFDFRQAGSVRVMVPVKYATGQYATLTPSP</sequence>
<evidence type="ECO:0008006" key="4">
    <source>
        <dbReference type="Google" id="ProtNLM"/>
    </source>
</evidence>
<name>A0A931F3J3_9ACTN</name>
<evidence type="ECO:0000256" key="1">
    <source>
        <dbReference type="SAM" id="SignalP"/>
    </source>
</evidence>
<comment type="caution">
    <text evidence="2">The sequence shown here is derived from an EMBL/GenBank/DDBJ whole genome shotgun (WGS) entry which is preliminary data.</text>
</comment>
<keyword evidence="1" id="KW-0732">Signal</keyword>
<feature type="chain" id="PRO_5036875731" description="Copper(I)-binding protein" evidence="1">
    <location>
        <begin position="23"/>
        <end position="155"/>
    </location>
</feature>
<dbReference type="RefSeq" id="WP_195902870.1">
    <property type="nucleotide sequence ID" value="NZ_JADOGI010000348.1"/>
</dbReference>
<accession>A0A931F3J3</accession>
<feature type="signal peptide" evidence="1">
    <location>
        <begin position="1"/>
        <end position="22"/>
    </location>
</feature>
<evidence type="ECO:0000313" key="2">
    <source>
        <dbReference type="EMBL" id="MBF8194029.1"/>
    </source>
</evidence>
<keyword evidence="3" id="KW-1185">Reference proteome</keyword>
<dbReference type="EMBL" id="JADOGI010000348">
    <property type="protein sequence ID" value="MBF8194029.1"/>
    <property type="molecule type" value="Genomic_DNA"/>
</dbReference>
<dbReference type="PROSITE" id="PS51257">
    <property type="entry name" value="PROKAR_LIPOPROTEIN"/>
    <property type="match status" value="1"/>
</dbReference>
<gene>
    <name evidence="2" type="ORF">ITP53_51845</name>
</gene>
<dbReference type="AlphaFoldDB" id="A0A931F3J3"/>
<evidence type="ECO:0000313" key="3">
    <source>
        <dbReference type="Proteomes" id="UP000605361"/>
    </source>
</evidence>
<organism evidence="2 3">
    <name type="scientific">Nonomuraea cypriaca</name>
    <dbReference type="NCBI Taxonomy" id="1187855"/>
    <lineage>
        <taxon>Bacteria</taxon>
        <taxon>Bacillati</taxon>
        <taxon>Actinomycetota</taxon>
        <taxon>Actinomycetes</taxon>
        <taxon>Streptosporangiales</taxon>
        <taxon>Streptosporangiaceae</taxon>
        <taxon>Nonomuraea</taxon>
    </lineage>
</organism>
<feature type="non-terminal residue" evidence="2">
    <location>
        <position position="155"/>
    </location>
</feature>
<proteinExistence type="predicted"/>
<reference evidence="2" key="1">
    <citation type="submission" date="2020-11" db="EMBL/GenBank/DDBJ databases">
        <title>Whole-genome analyses of Nonomuraea sp. K274.</title>
        <authorList>
            <person name="Veyisoglu A."/>
        </authorList>
    </citation>
    <scope>NUCLEOTIDE SEQUENCE</scope>
    <source>
        <strain evidence="2">K274</strain>
    </source>
</reference>